<dbReference type="GO" id="GO:0055085">
    <property type="term" value="P:transmembrane transport"/>
    <property type="evidence" value="ECO:0007669"/>
    <property type="project" value="InterPro"/>
</dbReference>
<dbReference type="EMBL" id="LHPF02000001">
    <property type="protein sequence ID" value="PSC76347.1"/>
    <property type="molecule type" value="Genomic_DNA"/>
</dbReference>
<dbReference type="InterPro" id="IPR023395">
    <property type="entry name" value="MCP_dom_sf"/>
</dbReference>
<dbReference type="OrthoDB" id="270584at2759"/>
<evidence type="ECO:0000313" key="11">
    <source>
        <dbReference type="EMBL" id="PSC76347.1"/>
    </source>
</evidence>
<gene>
    <name evidence="11" type="primary">g234</name>
    <name evidence="11" type="ORF">C2E20_0234</name>
</gene>
<evidence type="ECO:0000256" key="3">
    <source>
        <dbReference type="ARBA" id="ARBA00022692"/>
    </source>
</evidence>
<dbReference type="STRING" id="554055.A0A2P6VQK4"/>
<dbReference type="Gene3D" id="1.10.238.10">
    <property type="entry name" value="EF-hand"/>
    <property type="match status" value="1"/>
</dbReference>
<evidence type="ECO:0000256" key="1">
    <source>
        <dbReference type="ARBA" id="ARBA00004448"/>
    </source>
</evidence>
<feature type="repeat" description="Solcar" evidence="8">
    <location>
        <begin position="184"/>
        <end position="267"/>
    </location>
</feature>
<dbReference type="Proteomes" id="UP000239649">
    <property type="component" value="Unassembled WGS sequence"/>
</dbReference>
<keyword evidence="4" id="KW-0677">Repeat</keyword>
<organism evidence="11 12">
    <name type="scientific">Micractinium conductrix</name>
    <dbReference type="NCBI Taxonomy" id="554055"/>
    <lineage>
        <taxon>Eukaryota</taxon>
        <taxon>Viridiplantae</taxon>
        <taxon>Chlorophyta</taxon>
        <taxon>core chlorophytes</taxon>
        <taxon>Trebouxiophyceae</taxon>
        <taxon>Chlorellales</taxon>
        <taxon>Chlorellaceae</taxon>
        <taxon>Chlorella clade</taxon>
        <taxon>Micractinium</taxon>
    </lineage>
</organism>
<dbReference type="Gene3D" id="1.50.40.10">
    <property type="entry name" value="Mitochondrial carrier domain"/>
    <property type="match status" value="1"/>
</dbReference>
<dbReference type="PROSITE" id="PS00018">
    <property type="entry name" value="EF_HAND_1"/>
    <property type="match status" value="3"/>
</dbReference>
<feature type="domain" description="EF-hand" evidence="10">
    <location>
        <begin position="15"/>
        <end position="50"/>
    </location>
</feature>
<feature type="domain" description="EF-hand" evidence="10">
    <location>
        <begin position="118"/>
        <end position="153"/>
    </location>
</feature>
<dbReference type="Pfam" id="PF00153">
    <property type="entry name" value="Mito_carr"/>
    <property type="match status" value="3"/>
</dbReference>
<dbReference type="SMART" id="SM00054">
    <property type="entry name" value="EFh"/>
    <property type="match status" value="4"/>
</dbReference>
<comment type="caution">
    <text evidence="11">The sequence shown here is derived from an EMBL/GenBank/DDBJ whole genome shotgun (WGS) entry which is preliminary data.</text>
</comment>
<dbReference type="PROSITE" id="PS50920">
    <property type="entry name" value="SOLCAR"/>
    <property type="match status" value="3"/>
</dbReference>
<feature type="domain" description="EF-hand" evidence="10">
    <location>
        <begin position="82"/>
        <end position="117"/>
    </location>
</feature>
<comment type="similarity">
    <text evidence="9">Belongs to the mitochondrial carrier (TC 2.A.29) family.</text>
</comment>
<dbReference type="GO" id="GO:0005509">
    <property type="term" value="F:calcium ion binding"/>
    <property type="evidence" value="ECO:0007669"/>
    <property type="project" value="InterPro"/>
</dbReference>
<feature type="repeat" description="Solcar" evidence="8">
    <location>
        <begin position="374"/>
        <end position="463"/>
    </location>
</feature>
<dbReference type="InterPro" id="IPR011992">
    <property type="entry name" value="EF-hand-dom_pair"/>
</dbReference>
<dbReference type="PANTHER" id="PTHR24089">
    <property type="entry name" value="SOLUTE CARRIER FAMILY 25"/>
    <property type="match status" value="1"/>
</dbReference>
<keyword evidence="12" id="KW-1185">Reference proteome</keyword>
<evidence type="ECO:0000256" key="6">
    <source>
        <dbReference type="ARBA" id="ARBA00022989"/>
    </source>
</evidence>
<evidence type="ECO:0000256" key="7">
    <source>
        <dbReference type="ARBA" id="ARBA00023136"/>
    </source>
</evidence>
<dbReference type="GO" id="GO:0005743">
    <property type="term" value="C:mitochondrial inner membrane"/>
    <property type="evidence" value="ECO:0007669"/>
    <property type="project" value="UniProtKB-SubCell"/>
</dbReference>
<evidence type="ECO:0000256" key="8">
    <source>
        <dbReference type="PROSITE-ProRule" id="PRU00282"/>
    </source>
</evidence>
<dbReference type="Pfam" id="PF13499">
    <property type="entry name" value="EF-hand_7"/>
    <property type="match status" value="2"/>
</dbReference>
<keyword evidence="2 9" id="KW-0813">Transport</keyword>
<dbReference type="InterPro" id="IPR002048">
    <property type="entry name" value="EF_hand_dom"/>
</dbReference>
<accession>A0A2P6VQK4</accession>
<dbReference type="FunFam" id="1.10.238.10:FF:000003">
    <property type="entry name" value="Calmodulin A"/>
    <property type="match status" value="1"/>
</dbReference>
<name>A0A2P6VQK4_9CHLO</name>
<evidence type="ECO:0000256" key="2">
    <source>
        <dbReference type="ARBA" id="ARBA00022448"/>
    </source>
</evidence>
<evidence type="ECO:0000256" key="4">
    <source>
        <dbReference type="ARBA" id="ARBA00022737"/>
    </source>
</evidence>
<keyword evidence="5" id="KW-0106">Calcium</keyword>
<evidence type="ECO:0000256" key="9">
    <source>
        <dbReference type="RuleBase" id="RU000488"/>
    </source>
</evidence>
<dbReference type="PRINTS" id="PR00926">
    <property type="entry name" value="MITOCARRIER"/>
</dbReference>
<dbReference type="AlphaFoldDB" id="A0A2P6VQK4"/>
<dbReference type="InterPro" id="IPR018247">
    <property type="entry name" value="EF_Hand_1_Ca_BS"/>
</dbReference>
<evidence type="ECO:0000256" key="5">
    <source>
        <dbReference type="ARBA" id="ARBA00022837"/>
    </source>
</evidence>
<dbReference type="CDD" id="cd00051">
    <property type="entry name" value="EFh"/>
    <property type="match status" value="1"/>
</dbReference>
<dbReference type="SUPFAM" id="SSF103506">
    <property type="entry name" value="Mitochondrial carrier"/>
    <property type="match status" value="1"/>
</dbReference>
<dbReference type="InterPro" id="IPR001751">
    <property type="entry name" value="S100/CaBP7/8-like_CS"/>
</dbReference>
<dbReference type="InterPro" id="IPR018108">
    <property type="entry name" value="MCP_transmembrane"/>
</dbReference>
<reference evidence="11 12" key="1">
    <citation type="journal article" date="2018" name="Plant J.">
        <title>Genome sequences of Chlorella sorokiniana UTEX 1602 and Micractinium conductrix SAG 241.80: implications to maltose excretion by a green alga.</title>
        <authorList>
            <person name="Arriola M.B."/>
            <person name="Velmurugan N."/>
            <person name="Zhang Y."/>
            <person name="Plunkett M.H."/>
            <person name="Hondzo H."/>
            <person name="Barney B.M."/>
        </authorList>
    </citation>
    <scope>NUCLEOTIDE SEQUENCE [LARGE SCALE GENOMIC DNA]</scope>
    <source>
        <strain evidence="11 12">SAG 241.80</strain>
    </source>
</reference>
<proteinExistence type="inferred from homology"/>
<feature type="repeat" description="Solcar" evidence="8">
    <location>
        <begin position="279"/>
        <end position="365"/>
    </location>
</feature>
<dbReference type="PROSITE" id="PS00303">
    <property type="entry name" value="S100_CABP"/>
    <property type="match status" value="1"/>
</dbReference>
<evidence type="ECO:0000259" key="10">
    <source>
        <dbReference type="PROSITE" id="PS50222"/>
    </source>
</evidence>
<dbReference type="PROSITE" id="PS50222">
    <property type="entry name" value="EF_HAND_2"/>
    <property type="match status" value="3"/>
</dbReference>
<protein>
    <submittedName>
        <fullName evidence="11">Calcium-binding mitochondrial carrier S -1</fullName>
    </submittedName>
</protein>
<sequence length="478" mass="51087">MSGAPEAGPSPDPAVDEHQLSQLFDQLDGDGNGLLEQAEVEAALRRLGLPAGAAYMAEWQRQYDKDASRTVDFQEFRRYVQSKERRIRAAFRSIDADADGQLDAGEVHAAAQALGLSVAPGEAERMVSMLDADGDGLISYGEFRRFVVMLPGAQLTRSNIMWAWLDSSDWLDGMEYRLGHMPPSQPLERLLAGGVAGAVSRTVVAPLERLRTIMMADSNAGRIGPVLRRMWADGGVRGLFRGNLASVVKVFPSSAIQFAVYDACKDVMQHFSGPGARSLSTAQKLGAGMVAGATACAATYPLEALRTQLAVAQAGSGGAGYLSLARLSLAERGVRGLYQGFSAGLLNSSCSMALGFASYEVLCTQWQRWRGTPPSTEERGLCGGGAAFATTGLTMPLENVARRLQAQGRPGFPRRYSGSLDCAAQMLRGEGLAAFWRGSLSSFAKVVPSVAATRLLYESIVELRGIGGVRRYRADASC</sequence>
<comment type="subcellular location">
    <subcellularLocation>
        <location evidence="1">Mitochondrion inner membrane</location>
        <topology evidence="1">Multi-pass membrane protein</topology>
    </subcellularLocation>
</comment>
<keyword evidence="3 8" id="KW-0812">Transmembrane</keyword>
<keyword evidence="7 8" id="KW-0472">Membrane</keyword>
<dbReference type="SUPFAM" id="SSF47473">
    <property type="entry name" value="EF-hand"/>
    <property type="match status" value="1"/>
</dbReference>
<keyword evidence="6" id="KW-1133">Transmembrane helix</keyword>
<dbReference type="InterPro" id="IPR002067">
    <property type="entry name" value="MCP"/>
</dbReference>
<evidence type="ECO:0000313" key="12">
    <source>
        <dbReference type="Proteomes" id="UP000239649"/>
    </source>
</evidence>